<dbReference type="STRING" id="1384054.N790_01785"/>
<dbReference type="InterPro" id="IPR029057">
    <property type="entry name" value="PRTase-like"/>
</dbReference>
<comment type="caution">
    <text evidence="2">The sequence shown here is derived from an EMBL/GenBank/DDBJ whole genome shotgun (WGS) entry which is preliminary data.</text>
</comment>
<reference evidence="2 3" key="1">
    <citation type="submission" date="2013-09" db="EMBL/GenBank/DDBJ databases">
        <title>Genome sequencing of Arenimonas malthae.</title>
        <authorList>
            <person name="Chen F."/>
            <person name="Wang G."/>
        </authorList>
    </citation>
    <scope>NUCLEOTIDE SEQUENCE [LARGE SCALE GENOMIC DNA]</scope>
    <source>
        <strain evidence="2 3">CC-JY-1</strain>
    </source>
</reference>
<dbReference type="Gene3D" id="3.40.50.2020">
    <property type="match status" value="1"/>
</dbReference>
<dbReference type="InterPro" id="IPR000836">
    <property type="entry name" value="PRTase_dom"/>
</dbReference>
<evidence type="ECO:0000313" key="3">
    <source>
        <dbReference type="Proteomes" id="UP000029392"/>
    </source>
</evidence>
<dbReference type="CDD" id="cd06223">
    <property type="entry name" value="PRTases_typeI"/>
    <property type="match status" value="1"/>
</dbReference>
<dbReference type="eggNOG" id="COG1926">
    <property type="taxonomic scope" value="Bacteria"/>
</dbReference>
<evidence type="ECO:0000313" key="2">
    <source>
        <dbReference type="EMBL" id="KFN47465.1"/>
    </source>
</evidence>
<proteinExistence type="predicted"/>
<dbReference type="AlphaFoldDB" id="A0A091BT14"/>
<dbReference type="Proteomes" id="UP000029392">
    <property type="component" value="Unassembled WGS sequence"/>
</dbReference>
<gene>
    <name evidence="2" type="ORF">N790_01785</name>
</gene>
<name>A0A091BT14_9GAMM</name>
<dbReference type="RefSeq" id="WP_245593763.1">
    <property type="nucleotide sequence ID" value="NZ_AVCH01000161.1"/>
</dbReference>
<protein>
    <recommendedName>
        <fullName evidence="1">Phosphoribosyltransferase domain-containing protein</fullName>
    </recommendedName>
</protein>
<organism evidence="2 3">
    <name type="scientific">Arenimonas malthae CC-JY-1</name>
    <dbReference type="NCBI Taxonomy" id="1384054"/>
    <lineage>
        <taxon>Bacteria</taxon>
        <taxon>Pseudomonadati</taxon>
        <taxon>Pseudomonadota</taxon>
        <taxon>Gammaproteobacteria</taxon>
        <taxon>Lysobacterales</taxon>
        <taxon>Lysobacteraceae</taxon>
        <taxon>Arenimonas</taxon>
    </lineage>
</organism>
<dbReference type="EMBL" id="AVCH01000161">
    <property type="protein sequence ID" value="KFN47465.1"/>
    <property type="molecule type" value="Genomic_DNA"/>
</dbReference>
<dbReference type="Pfam" id="PF00156">
    <property type="entry name" value="Pribosyltran"/>
    <property type="match status" value="1"/>
</dbReference>
<keyword evidence="3" id="KW-1185">Reference proteome</keyword>
<dbReference type="Gene3D" id="3.30.1310.20">
    <property type="entry name" value="PRTase-like"/>
    <property type="match status" value="1"/>
</dbReference>
<sequence length="220" mass="22889">MMRPRFLDRRDAGQALAASLARHRGLADPLVLALPRGGVPVAAEIAEALGAELDVLGVRKVAHPANPELALAAIATGGAVARNEAVIEAMGVDDAEFEALAAPERRELARRERAYRGDRPPPRIAGRTVIVVDDGVATGATMFAALATLRAQAPGKLVVAVPVAAADTLAVLSRAADEVVCLQAPADFMAVGAWYENFPQVTDDEVRACLRRAAPGAPPA</sequence>
<accession>A0A091BT14</accession>
<feature type="domain" description="Phosphoribosyltransferase" evidence="1">
    <location>
        <begin position="13"/>
        <end position="183"/>
    </location>
</feature>
<dbReference type="PATRIC" id="fig|1384054.3.peg.1605"/>
<dbReference type="SUPFAM" id="SSF53271">
    <property type="entry name" value="PRTase-like"/>
    <property type="match status" value="1"/>
</dbReference>
<evidence type="ECO:0000259" key="1">
    <source>
        <dbReference type="Pfam" id="PF00156"/>
    </source>
</evidence>